<evidence type="ECO:0000256" key="1">
    <source>
        <dbReference type="SAM" id="Phobius"/>
    </source>
</evidence>
<proteinExistence type="predicted"/>
<gene>
    <name evidence="2" type="ORF">GCM10011503_03650</name>
</gene>
<feature type="transmembrane region" description="Helical" evidence="1">
    <location>
        <begin position="264"/>
        <end position="282"/>
    </location>
</feature>
<evidence type="ECO:0000313" key="2">
    <source>
        <dbReference type="EMBL" id="GGB58524.1"/>
    </source>
</evidence>
<protein>
    <submittedName>
        <fullName evidence="2">DUF389 domain-containing protein</fullName>
    </submittedName>
</protein>
<keyword evidence="1" id="KW-0472">Membrane</keyword>
<dbReference type="EMBL" id="BMKF01000001">
    <property type="protein sequence ID" value="GGB58524.1"/>
    <property type="molecule type" value="Genomic_DNA"/>
</dbReference>
<accession>A0ABQ1J2R3</accession>
<feature type="transmembrane region" description="Helical" evidence="1">
    <location>
        <begin position="230"/>
        <end position="252"/>
    </location>
</feature>
<dbReference type="Proteomes" id="UP000628854">
    <property type="component" value="Unassembled WGS sequence"/>
</dbReference>
<reference evidence="3" key="1">
    <citation type="journal article" date="2019" name="Int. J. Syst. Evol. Microbiol.">
        <title>The Global Catalogue of Microorganisms (GCM) 10K type strain sequencing project: providing services to taxonomists for standard genome sequencing and annotation.</title>
        <authorList>
            <consortium name="The Broad Institute Genomics Platform"/>
            <consortium name="The Broad Institute Genome Sequencing Center for Infectious Disease"/>
            <person name="Wu L."/>
            <person name="Ma J."/>
        </authorList>
    </citation>
    <scope>NUCLEOTIDE SEQUENCE [LARGE SCALE GENOMIC DNA]</scope>
    <source>
        <strain evidence="3">CGMCC 1.15928</strain>
    </source>
</reference>
<evidence type="ECO:0000313" key="3">
    <source>
        <dbReference type="Proteomes" id="UP000628854"/>
    </source>
</evidence>
<comment type="caution">
    <text evidence="2">The sequence shown here is derived from an EMBL/GenBank/DDBJ whole genome shotgun (WGS) entry which is preliminary data.</text>
</comment>
<dbReference type="InterPro" id="IPR005240">
    <property type="entry name" value="DUF389"/>
</dbReference>
<dbReference type="Pfam" id="PF04087">
    <property type="entry name" value="DUF389"/>
    <property type="match status" value="1"/>
</dbReference>
<keyword evidence="1" id="KW-0812">Transmembrane</keyword>
<dbReference type="NCBIfam" id="TIGR00341">
    <property type="entry name" value="TIGR00341 family protein"/>
    <property type="match status" value="1"/>
</dbReference>
<dbReference type="RefSeq" id="WP_084393864.1">
    <property type="nucleotide sequence ID" value="NZ_BMKF01000001.1"/>
</dbReference>
<name>A0ABQ1J2R3_9PROT</name>
<dbReference type="PANTHER" id="PTHR20992:SF9">
    <property type="entry name" value="AT15442P-RELATED"/>
    <property type="match status" value="1"/>
</dbReference>
<feature type="transmembrane region" description="Helical" evidence="1">
    <location>
        <begin position="302"/>
        <end position="323"/>
    </location>
</feature>
<dbReference type="PANTHER" id="PTHR20992">
    <property type="entry name" value="AT15442P-RELATED"/>
    <property type="match status" value="1"/>
</dbReference>
<feature type="transmembrane region" description="Helical" evidence="1">
    <location>
        <begin position="134"/>
        <end position="159"/>
    </location>
</feature>
<feature type="transmembrane region" description="Helical" evidence="1">
    <location>
        <begin position="171"/>
        <end position="192"/>
    </location>
</feature>
<sequence length="332" mass="35395">MRQLEIHLKARDSETVIRAIKAFEPVDWVQFKVHQEDRVYLKVVMHDGRSQALSDAIYRALDTCKDWRVTLIPIEAVIPAPEPLEEEDKKAQLKVLREELLDDVTRDAALTSDFLILSGLSTIVAAIGMNSNGVAAVIGAMVIAPLLGPILGFALGSGLGNMVLLKESGKTLVAGLTIALIVAFALSFILPINFESQQLMSRTQVRLDSVALALAAGGAAALSMAQGKSAVLVGVMVAAALLPPGAALGLFLGAGEFGLASRSAMLLFLNIVCLLVSALAVFRLKQIKPRGWIDQQNADRAFWINVGLSISLLVLLMVLIVVLDLGEAVDLG</sequence>
<keyword evidence="3" id="KW-1185">Reference proteome</keyword>
<keyword evidence="1" id="KW-1133">Transmembrane helix</keyword>
<organism evidence="2 3">
    <name type="scientific">Henriciella pelagia</name>
    <dbReference type="NCBI Taxonomy" id="1977912"/>
    <lineage>
        <taxon>Bacteria</taxon>
        <taxon>Pseudomonadati</taxon>
        <taxon>Pseudomonadota</taxon>
        <taxon>Alphaproteobacteria</taxon>
        <taxon>Hyphomonadales</taxon>
        <taxon>Hyphomonadaceae</taxon>
        <taxon>Henriciella</taxon>
    </lineage>
</organism>